<dbReference type="PANTHER" id="PTHR33112:SF9">
    <property type="entry name" value="HETEROKARYON INCOMPATIBILITY DOMAIN-CONTAINING PROTEIN"/>
    <property type="match status" value="1"/>
</dbReference>
<dbReference type="Pfam" id="PF06985">
    <property type="entry name" value="HET"/>
    <property type="match status" value="1"/>
</dbReference>
<dbReference type="InterPro" id="IPR010730">
    <property type="entry name" value="HET"/>
</dbReference>
<feature type="domain" description="Heterokaryon incompatibility" evidence="1">
    <location>
        <begin position="177"/>
        <end position="322"/>
    </location>
</feature>
<gene>
    <name evidence="2" type="ORF">E6O75_ATG06020</name>
</gene>
<name>A0A4Z1P9H5_9PEZI</name>
<dbReference type="AlphaFoldDB" id="A0A4Z1P9H5"/>
<accession>A0A4Z1P9H5</accession>
<protein>
    <submittedName>
        <fullName evidence="2">HET-domain-containing protein</fullName>
    </submittedName>
</protein>
<comment type="caution">
    <text evidence="2">The sequence shown here is derived from an EMBL/GenBank/DDBJ whole genome shotgun (WGS) entry which is preliminary data.</text>
</comment>
<dbReference type="EMBL" id="SNSC02000013">
    <property type="protein sequence ID" value="TID18899.1"/>
    <property type="molecule type" value="Genomic_DNA"/>
</dbReference>
<dbReference type="Proteomes" id="UP000298493">
    <property type="component" value="Unassembled WGS sequence"/>
</dbReference>
<dbReference type="PANTHER" id="PTHR33112">
    <property type="entry name" value="DOMAIN PROTEIN, PUTATIVE-RELATED"/>
    <property type="match status" value="1"/>
</dbReference>
<evidence type="ECO:0000313" key="3">
    <source>
        <dbReference type="Proteomes" id="UP000298493"/>
    </source>
</evidence>
<sequence>MAPCPLCLDFKKKDEDDPRLSSELTPEQILDVRSRGTCSVCLVVIQGILLFEDETWSLKEDVSRVYLYALSDKGDTLTLEVYFHADRPKLVLEYFSSKEPKQGWEAIRQRNSINGQTVIPDGVRWTKSMLRTCSTEHSSCTQSEASKFPKRTVFFQQANNGDINVELQEHKGNQGTYAALSHCWGSIPTCTTTSQNLRGYAEAIPWTALSSTFRDSIMFCLELGIHHIWIDALCIVQDDTRDWEVESSKMADVYQNAHITLAATTSSDGNGGCYSANQETVREFEICPDILVREKVSHWQEPLTRSSAQAYPLLSRGWVLQERYLSKRVLHFCHQELAWECMEQLTCQCGGIMAACDPLEKVLLVRNINDLRDVTNKLPTKSRRWKNAKDRMANTVNSSIFSNIEEERILMAASSNTSDRGTLSQDKYFDQWHAIIEQYSALGLSRATDRLPALSGLAVRVSSIFGQYMCGLWYKNMLRDLLWRVALLHHDSVRPDCYTGPSWSWASINGAVKYWHDINDQRDQEEEAIRLIDQSISAQTWFERDEANRLLNRKTAGKSLVQWQVSQLRFSCEVESMGGNPFGEIITGRLHITGFMQRASLQYAHHPTASEQAQPLPYDPLQYLVSIQGVELTLPFFADYVLSEGPRKLLDGAAINLLLIHPNIALILLKHGRVFYTYERIGIVRQPSAYLALYNLNWMSENVMMTITIT</sequence>
<organism evidence="2 3">
    <name type="scientific">Venturia nashicola</name>
    <dbReference type="NCBI Taxonomy" id="86259"/>
    <lineage>
        <taxon>Eukaryota</taxon>
        <taxon>Fungi</taxon>
        <taxon>Dikarya</taxon>
        <taxon>Ascomycota</taxon>
        <taxon>Pezizomycotina</taxon>
        <taxon>Dothideomycetes</taxon>
        <taxon>Pleosporomycetidae</taxon>
        <taxon>Venturiales</taxon>
        <taxon>Venturiaceae</taxon>
        <taxon>Venturia</taxon>
    </lineage>
</organism>
<evidence type="ECO:0000259" key="1">
    <source>
        <dbReference type="Pfam" id="PF06985"/>
    </source>
</evidence>
<reference evidence="2 3" key="1">
    <citation type="submission" date="2019-04" db="EMBL/GenBank/DDBJ databases">
        <title>High contiguity whole genome sequence and gene annotation resource for two Venturia nashicola isolates.</title>
        <authorList>
            <person name="Prokchorchik M."/>
            <person name="Won K."/>
            <person name="Lee Y."/>
            <person name="Choi E.D."/>
            <person name="Segonzac C."/>
            <person name="Sohn K.H."/>
        </authorList>
    </citation>
    <scope>NUCLEOTIDE SEQUENCE [LARGE SCALE GENOMIC DNA]</scope>
    <source>
        <strain evidence="2 3">PRI2</strain>
    </source>
</reference>
<evidence type="ECO:0000313" key="2">
    <source>
        <dbReference type="EMBL" id="TID18899.1"/>
    </source>
</evidence>
<proteinExistence type="predicted"/>
<keyword evidence="3" id="KW-1185">Reference proteome</keyword>